<keyword evidence="3" id="KW-1185">Reference proteome</keyword>
<dbReference type="AlphaFoldDB" id="A0A8X7QJJ2"/>
<organism evidence="2 3">
    <name type="scientific">Brassica carinata</name>
    <name type="common">Ethiopian mustard</name>
    <name type="synonym">Abyssinian cabbage</name>
    <dbReference type="NCBI Taxonomy" id="52824"/>
    <lineage>
        <taxon>Eukaryota</taxon>
        <taxon>Viridiplantae</taxon>
        <taxon>Streptophyta</taxon>
        <taxon>Embryophyta</taxon>
        <taxon>Tracheophyta</taxon>
        <taxon>Spermatophyta</taxon>
        <taxon>Magnoliopsida</taxon>
        <taxon>eudicotyledons</taxon>
        <taxon>Gunneridae</taxon>
        <taxon>Pentapetalae</taxon>
        <taxon>rosids</taxon>
        <taxon>malvids</taxon>
        <taxon>Brassicales</taxon>
        <taxon>Brassicaceae</taxon>
        <taxon>Brassiceae</taxon>
        <taxon>Brassica</taxon>
    </lineage>
</organism>
<dbReference type="InterPro" id="IPR038859">
    <property type="entry name" value="RHL1"/>
</dbReference>
<dbReference type="EMBL" id="JAAMPC010000013">
    <property type="protein sequence ID" value="KAG2270793.1"/>
    <property type="molecule type" value="Genomic_DNA"/>
</dbReference>
<dbReference type="GO" id="GO:0003677">
    <property type="term" value="F:DNA binding"/>
    <property type="evidence" value="ECO:0007669"/>
    <property type="project" value="InterPro"/>
</dbReference>
<feature type="compositionally biased region" description="Polar residues" evidence="1">
    <location>
        <begin position="150"/>
        <end position="159"/>
    </location>
</feature>
<accession>A0A8X7QJJ2</accession>
<proteinExistence type="predicted"/>
<dbReference type="PANTHER" id="PTHR35698">
    <property type="entry name" value="DNA-BINDING PROTEIN RHL1"/>
    <property type="match status" value="1"/>
</dbReference>
<protein>
    <submittedName>
        <fullName evidence="2">Uncharacterized protein</fullName>
    </submittedName>
</protein>
<feature type="region of interest" description="Disordered" evidence="1">
    <location>
        <begin position="251"/>
        <end position="274"/>
    </location>
</feature>
<evidence type="ECO:0000256" key="1">
    <source>
        <dbReference type="SAM" id="MobiDB-lite"/>
    </source>
</evidence>
<evidence type="ECO:0000313" key="2">
    <source>
        <dbReference type="EMBL" id="KAG2270793.1"/>
    </source>
</evidence>
<name>A0A8X7QJJ2_BRACI</name>
<comment type="caution">
    <text evidence="2">The sequence shown here is derived from an EMBL/GenBank/DDBJ whole genome shotgun (WGS) entry which is preliminary data.</text>
</comment>
<reference evidence="2 3" key="1">
    <citation type="submission" date="2020-02" db="EMBL/GenBank/DDBJ databases">
        <authorList>
            <person name="Ma Q."/>
            <person name="Huang Y."/>
            <person name="Song X."/>
            <person name="Pei D."/>
        </authorList>
    </citation>
    <scope>NUCLEOTIDE SEQUENCE [LARGE SCALE GENOMIC DNA]</scope>
    <source>
        <strain evidence="2">Sxm20200214</strain>
        <tissue evidence="2">Leaf</tissue>
    </source>
</reference>
<sequence>MHVQLASVVSLTEQAVQFGRSRTDPSGYVPPRQSPQSAGKFQIIHLRTIAAPGQPFDAGEAKLALDTVQQQSNSLQLQHKTWRRWTDCKHAVSKAKGRGSRDLVFDLRACEAREQVKKRLDLVRVLFKERLEKAPSSATQKNPVRKSTRKTSASGIKSQTKAKTTPAAAPSEKIKRGLTSAERLAEQRYASFASREIIPERSVDLNSEDTWGYLKENPEEARLNFPEELSQAEQTEFDFRGGAGAVATAASVKTVATPETGSQPTETDSPEVEMEELLSDDGEYMADKIQVKVN</sequence>
<gene>
    <name evidence="2" type="ORF">Bca52824_065348</name>
</gene>
<feature type="compositionally biased region" description="Low complexity" evidence="1">
    <location>
        <begin position="161"/>
        <end position="170"/>
    </location>
</feature>
<dbReference type="Proteomes" id="UP000886595">
    <property type="component" value="Unassembled WGS sequence"/>
</dbReference>
<feature type="region of interest" description="Disordered" evidence="1">
    <location>
        <begin position="134"/>
        <end position="173"/>
    </location>
</feature>
<dbReference type="PANTHER" id="PTHR35698:SF2">
    <property type="entry name" value="DNA-BINDING PROTEIN RHL1"/>
    <property type="match status" value="1"/>
</dbReference>
<evidence type="ECO:0000313" key="3">
    <source>
        <dbReference type="Proteomes" id="UP000886595"/>
    </source>
</evidence>
<dbReference type="GO" id="GO:0042023">
    <property type="term" value="P:DNA endoreduplication"/>
    <property type="evidence" value="ECO:0007669"/>
    <property type="project" value="InterPro"/>
</dbReference>